<dbReference type="PANTHER" id="PTHR48471">
    <property type="entry name" value="DDE TNP4 DOMAIN-CONTAINING PROTEIN"/>
    <property type="match status" value="1"/>
</dbReference>
<name>A0A6A3L2H6_9STRA</name>
<dbReference type="PANTHER" id="PTHR48471:SF1">
    <property type="entry name" value="DDE TNP4 DOMAIN-CONTAINING PROTEIN"/>
    <property type="match status" value="1"/>
</dbReference>
<sequence length="56" mass="6322">MRSRHYLTADCLDAPCESAWMSLYLSGSDKNFLNVTGLTRASFHQLLSRFAGFYAT</sequence>
<organism evidence="2 3">
    <name type="scientific">Phytophthora rubi</name>
    <dbReference type="NCBI Taxonomy" id="129364"/>
    <lineage>
        <taxon>Eukaryota</taxon>
        <taxon>Sar</taxon>
        <taxon>Stramenopiles</taxon>
        <taxon>Oomycota</taxon>
        <taxon>Peronosporomycetes</taxon>
        <taxon>Peronosporales</taxon>
        <taxon>Peronosporaceae</taxon>
        <taxon>Phytophthora</taxon>
    </lineage>
</organism>
<reference evidence="3 4" key="1">
    <citation type="submission" date="2018-09" db="EMBL/GenBank/DDBJ databases">
        <title>Genomic investigation of the strawberry pathogen Phytophthora fragariae indicates pathogenicity is determined by transcriptional variation in three key races.</title>
        <authorList>
            <person name="Adams T.M."/>
            <person name="Armitage A.D."/>
            <person name="Sobczyk M.K."/>
            <person name="Bates H.J."/>
            <person name="Dunwell J.M."/>
            <person name="Nellist C.F."/>
            <person name="Harrison R.J."/>
        </authorList>
    </citation>
    <scope>NUCLEOTIDE SEQUENCE [LARGE SCALE GENOMIC DNA]</scope>
    <source>
        <strain evidence="2 3">SCRP249</strain>
        <strain evidence="1 4">SCRP324</strain>
    </source>
</reference>
<gene>
    <name evidence="2" type="ORF">PR001_g15471</name>
    <name evidence="1" type="ORF">PR002_g15889</name>
</gene>
<dbReference type="AlphaFoldDB" id="A0A6A3L2H6"/>
<evidence type="ECO:0000313" key="2">
    <source>
        <dbReference type="EMBL" id="KAE9013189.1"/>
    </source>
</evidence>
<evidence type="ECO:0000313" key="1">
    <source>
        <dbReference type="EMBL" id="KAE9008460.1"/>
    </source>
</evidence>
<dbReference type="EMBL" id="QXFV01001167">
    <property type="protein sequence ID" value="KAE9013189.1"/>
    <property type="molecule type" value="Genomic_DNA"/>
</dbReference>
<protein>
    <submittedName>
        <fullName evidence="2">Uncharacterized protein</fullName>
    </submittedName>
</protein>
<dbReference type="Proteomes" id="UP000429607">
    <property type="component" value="Unassembled WGS sequence"/>
</dbReference>
<dbReference type="EMBL" id="QXFU01001182">
    <property type="protein sequence ID" value="KAE9008460.1"/>
    <property type="molecule type" value="Genomic_DNA"/>
</dbReference>
<comment type="caution">
    <text evidence="2">The sequence shown here is derived from an EMBL/GenBank/DDBJ whole genome shotgun (WGS) entry which is preliminary data.</text>
</comment>
<evidence type="ECO:0000313" key="3">
    <source>
        <dbReference type="Proteomes" id="UP000429607"/>
    </source>
</evidence>
<dbReference type="OrthoDB" id="125736at2759"/>
<dbReference type="Proteomes" id="UP000435112">
    <property type="component" value="Unassembled WGS sequence"/>
</dbReference>
<accession>A0A6A3L2H6</accession>
<proteinExistence type="predicted"/>
<evidence type="ECO:0000313" key="4">
    <source>
        <dbReference type="Proteomes" id="UP000435112"/>
    </source>
</evidence>